<keyword evidence="3 9" id="KW-0813">Transport</keyword>
<comment type="subcellular location">
    <subcellularLocation>
        <location evidence="1">Cell inner membrane</location>
        <topology evidence="1">Multi-pass membrane protein</topology>
    </subcellularLocation>
    <subcellularLocation>
        <location evidence="9">Cell membrane</location>
        <topology evidence="9">Multi-pass membrane protein</topology>
    </subcellularLocation>
</comment>
<dbReference type="Pfam" id="PF01061">
    <property type="entry name" value="ABC2_membrane"/>
    <property type="match status" value="1"/>
</dbReference>
<dbReference type="EMBL" id="JACOPN010000006">
    <property type="protein sequence ID" value="MBC5717642.1"/>
    <property type="molecule type" value="Genomic_DNA"/>
</dbReference>
<keyword evidence="4 9" id="KW-1003">Cell membrane</keyword>
<feature type="transmembrane region" description="Helical" evidence="9">
    <location>
        <begin position="12"/>
        <end position="34"/>
    </location>
</feature>
<dbReference type="PRINTS" id="PR00164">
    <property type="entry name" value="ABC2TRNSPORT"/>
</dbReference>
<reference evidence="11" key="1">
    <citation type="submission" date="2020-08" db="EMBL/GenBank/DDBJ databases">
        <title>Genome public.</title>
        <authorList>
            <person name="Liu C."/>
            <person name="Sun Q."/>
        </authorList>
    </citation>
    <scope>NUCLEOTIDE SEQUENCE</scope>
    <source>
        <strain evidence="11">BX5</strain>
    </source>
</reference>
<evidence type="ECO:0000256" key="9">
    <source>
        <dbReference type="RuleBase" id="RU361157"/>
    </source>
</evidence>
<keyword evidence="7 9" id="KW-1133">Transmembrane helix</keyword>
<evidence type="ECO:0000256" key="7">
    <source>
        <dbReference type="ARBA" id="ARBA00022989"/>
    </source>
</evidence>
<dbReference type="RefSeq" id="WP_186878844.1">
    <property type="nucleotide sequence ID" value="NZ_JACOPN010000006.1"/>
</dbReference>
<evidence type="ECO:0000256" key="1">
    <source>
        <dbReference type="ARBA" id="ARBA00004429"/>
    </source>
</evidence>
<dbReference type="GO" id="GO:0140359">
    <property type="term" value="F:ABC-type transporter activity"/>
    <property type="evidence" value="ECO:0007669"/>
    <property type="project" value="InterPro"/>
</dbReference>
<name>A0A8J6J694_9FIRM</name>
<feature type="transmembrane region" description="Helical" evidence="9">
    <location>
        <begin position="205"/>
        <end position="224"/>
    </location>
</feature>
<organism evidence="11 12">
    <name type="scientific">Flintibacter faecis</name>
    <dbReference type="NCBI Taxonomy" id="2763047"/>
    <lineage>
        <taxon>Bacteria</taxon>
        <taxon>Bacillati</taxon>
        <taxon>Bacillota</taxon>
        <taxon>Clostridia</taxon>
        <taxon>Eubacteriales</taxon>
        <taxon>Flintibacter</taxon>
    </lineage>
</organism>
<evidence type="ECO:0000256" key="4">
    <source>
        <dbReference type="ARBA" id="ARBA00022475"/>
    </source>
</evidence>
<keyword evidence="6 9" id="KW-0812">Transmembrane</keyword>
<dbReference type="InterPro" id="IPR013525">
    <property type="entry name" value="ABC2_TM"/>
</dbReference>
<keyword evidence="8 9" id="KW-0472">Membrane</keyword>
<keyword evidence="5" id="KW-0997">Cell inner membrane</keyword>
<evidence type="ECO:0000256" key="8">
    <source>
        <dbReference type="ARBA" id="ARBA00023136"/>
    </source>
</evidence>
<evidence type="ECO:0000256" key="5">
    <source>
        <dbReference type="ARBA" id="ARBA00022519"/>
    </source>
</evidence>
<evidence type="ECO:0000256" key="6">
    <source>
        <dbReference type="ARBA" id="ARBA00022692"/>
    </source>
</evidence>
<evidence type="ECO:0000313" key="11">
    <source>
        <dbReference type="EMBL" id="MBC5717642.1"/>
    </source>
</evidence>
<sequence length="492" mass="54697">MKSNKQQPSFNLKRICALCIAVYVALVILLYFLMGHQLHFRESRGDIALPVAESGTVELVQGAVLEQTFSMEVQRLQEISVQWGTYYRPNSGTATMELYNQNDGSLVLSKTFDVSQIQEGGLTTMTADEPIEGLCNTPLLLRVYADSAPGTAASPLMSVSGAAALNEDLKEGQTPFSLTMNGQPAEGVLCFSVTGEDYIWTGLHYWEFTAALGAVIALYLLLVYRKWKRGEHSVLANALVAVQKYRFLIKQLVDRDFKAKYKRSVLGVFWSFLNPLLNMLVQYVVFSNMFKFDIPNFPVYLLCGNVVFSYFSESCGMALTSIVGNAGLITKVYVPKYIYPLTRIMSSMVNLLISLIPLFAVALFSGLVPTKAYLLLPIPLFLLALFCLGLGMLLAAAMVFFRDIQFLWGVLTTIWMYLTPIFYPVSALPEGVQAVVKMNPLYLYVTFVRSCIIDGISPEPVMYAQCAVIALVTLVIGAVVFKKSQDKFVLYL</sequence>
<accession>A0A8J6J694</accession>
<feature type="domain" description="ABC transmembrane type-2" evidence="10">
    <location>
        <begin position="266"/>
        <end position="484"/>
    </location>
</feature>
<feature type="transmembrane region" description="Helical" evidence="9">
    <location>
        <begin position="306"/>
        <end position="328"/>
    </location>
</feature>
<dbReference type="PROSITE" id="PS51012">
    <property type="entry name" value="ABC_TM2"/>
    <property type="match status" value="1"/>
</dbReference>
<dbReference type="PANTHER" id="PTHR30413:SF8">
    <property type="entry name" value="TRANSPORT PERMEASE PROTEIN"/>
    <property type="match status" value="1"/>
</dbReference>
<dbReference type="PANTHER" id="PTHR30413">
    <property type="entry name" value="INNER MEMBRANE TRANSPORT PERMEASE"/>
    <property type="match status" value="1"/>
</dbReference>
<protein>
    <recommendedName>
        <fullName evidence="9">Transport permease protein</fullName>
    </recommendedName>
</protein>
<feature type="transmembrane region" description="Helical" evidence="9">
    <location>
        <begin position="406"/>
        <end position="423"/>
    </location>
</feature>
<evidence type="ECO:0000256" key="2">
    <source>
        <dbReference type="ARBA" id="ARBA00007783"/>
    </source>
</evidence>
<dbReference type="GO" id="GO:0043190">
    <property type="term" value="C:ATP-binding cassette (ABC) transporter complex"/>
    <property type="evidence" value="ECO:0007669"/>
    <property type="project" value="InterPro"/>
</dbReference>
<proteinExistence type="inferred from homology"/>
<dbReference type="InterPro" id="IPR047817">
    <property type="entry name" value="ABC2_TM_bact-type"/>
</dbReference>
<dbReference type="AlphaFoldDB" id="A0A8J6J694"/>
<dbReference type="InterPro" id="IPR000412">
    <property type="entry name" value="ABC_2_transport"/>
</dbReference>
<dbReference type="Proteomes" id="UP000602260">
    <property type="component" value="Unassembled WGS sequence"/>
</dbReference>
<feature type="transmembrane region" description="Helical" evidence="9">
    <location>
        <begin position="349"/>
        <end position="368"/>
    </location>
</feature>
<evidence type="ECO:0000256" key="3">
    <source>
        <dbReference type="ARBA" id="ARBA00022448"/>
    </source>
</evidence>
<keyword evidence="12" id="KW-1185">Reference proteome</keyword>
<comment type="similarity">
    <text evidence="2 9">Belongs to the ABC-2 integral membrane protein family.</text>
</comment>
<gene>
    <name evidence="11" type="ORF">H8S55_09960</name>
</gene>
<evidence type="ECO:0000259" key="10">
    <source>
        <dbReference type="PROSITE" id="PS51012"/>
    </source>
</evidence>
<comment type="caution">
    <text evidence="11">The sequence shown here is derived from an EMBL/GenBank/DDBJ whole genome shotgun (WGS) entry which is preliminary data.</text>
</comment>
<feature type="transmembrane region" description="Helical" evidence="9">
    <location>
        <begin position="374"/>
        <end position="399"/>
    </location>
</feature>
<feature type="transmembrane region" description="Helical" evidence="9">
    <location>
        <begin position="265"/>
        <end position="286"/>
    </location>
</feature>
<dbReference type="GO" id="GO:0015920">
    <property type="term" value="P:lipopolysaccharide transport"/>
    <property type="evidence" value="ECO:0007669"/>
    <property type="project" value="TreeGrafter"/>
</dbReference>
<feature type="transmembrane region" description="Helical" evidence="9">
    <location>
        <begin position="462"/>
        <end position="481"/>
    </location>
</feature>
<evidence type="ECO:0000313" key="12">
    <source>
        <dbReference type="Proteomes" id="UP000602260"/>
    </source>
</evidence>